<dbReference type="GeneID" id="94432202"/>
<organism evidence="1 2">
    <name type="scientific">Cystoisospora suis</name>
    <dbReference type="NCBI Taxonomy" id="483139"/>
    <lineage>
        <taxon>Eukaryota</taxon>
        <taxon>Sar</taxon>
        <taxon>Alveolata</taxon>
        <taxon>Apicomplexa</taxon>
        <taxon>Conoidasida</taxon>
        <taxon>Coccidia</taxon>
        <taxon>Eucoccidiorida</taxon>
        <taxon>Eimeriorina</taxon>
        <taxon>Sarcocystidae</taxon>
        <taxon>Cystoisospora</taxon>
    </lineage>
</organism>
<gene>
    <name evidence="1" type="ORF">CSUI_008871</name>
</gene>
<dbReference type="EMBL" id="MIGC01005106">
    <property type="protein sequence ID" value="PHJ17308.1"/>
    <property type="molecule type" value="Genomic_DNA"/>
</dbReference>
<evidence type="ECO:0000313" key="1">
    <source>
        <dbReference type="EMBL" id="PHJ17308.1"/>
    </source>
</evidence>
<comment type="caution">
    <text evidence="1">The sequence shown here is derived from an EMBL/GenBank/DDBJ whole genome shotgun (WGS) entry which is preliminary data.</text>
</comment>
<dbReference type="Proteomes" id="UP000221165">
    <property type="component" value="Unassembled WGS sequence"/>
</dbReference>
<reference evidence="1 2" key="1">
    <citation type="journal article" date="2017" name="Int. J. Parasitol.">
        <title>The genome of the protozoan parasite Cystoisospora suis and a reverse vaccinology approach to identify vaccine candidates.</title>
        <authorList>
            <person name="Palmieri N."/>
            <person name="Shrestha A."/>
            <person name="Ruttkowski B."/>
            <person name="Beck T."/>
            <person name="Vogl C."/>
            <person name="Tomley F."/>
            <person name="Blake D.P."/>
            <person name="Joachim A."/>
        </authorList>
    </citation>
    <scope>NUCLEOTIDE SEQUENCE [LARGE SCALE GENOMIC DNA]</scope>
    <source>
        <strain evidence="1 2">Wien I</strain>
    </source>
</reference>
<proteinExistence type="predicted"/>
<sequence>LCLPHVEPRRLGMRLEGSRGPVMLLDSVLVGRLLPFERF</sequence>
<dbReference type="RefSeq" id="XP_067919033.1">
    <property type="nucleotide sequence ID" value="XM_068068991.1"/>
</dbReference>
<name>A0A2C6KKZ6_9APIC</name>
<feature type="non-terminal residue" evidence="1">
    <location>
        <position position="1"/>
    </location>
</feature>
<protein>
    <submittedName>
        <fullName evidence="1">Uncharacterized protein</fullName>
    </submittedName>
</protein>
<keyword evidence="2" id="KW-1185">Reference proteome</keyword>
<accession>A0A2C6KKZ6</accession>
<evidence type="ECO:0000313" key="2">
    <source>
        <dbReference type="Proteomes" id="UP000221165"/>
    </source>
</evidence>
<dbReference type="VEuPathDB" id="ToxoDB:CSUI_008871"/>
<dbReference type="AlphaFoldDB" id="A0A2C6KKZ6"/>